<name>A0A2M7Z4S9_9BACT</name>
<dbReference type="InterPro" id="IPR000131">
    <property type="entry name" value="ATP_synth_F1_gsu"/>
</dbReference>
<comment type="subcellular location">
    <subcellularLocation>
        <location evidence="2">Membrane</location>
        <topology evidence="2">Peripheral membrane protein</topology>
    </subcellularLocation>
</comment>
<evidence type="ECO:0000313" key="10">
    <source>
        <dbReference type="EMBL" id="PJA84178.1"/>
    </source>
</evidence>
<evidence type="ECO:0008006" key="12">
    <source>
        <dbReference type="Google" id="ProtNLM"/>
    </source>
</evidence>
<dbReference type="EMBL" id="PFVR01000066">
    <property type="protein sequence ID" value="PJA84178.1"/>
    <property type="molecule type" value="Genomic_DNA"/>
</dbReference>
<protein>
    <recommendedName>
        <fullName evidence="12">ATP synthase gamma chain</fullName>
    </recommendedName>
</protein>
<dbReference type="Pfam" id="PF00231">
    <property type="entry name" value="ATP-synt"/>
    <property type="match status" value="1"/>
</dbReference>
<keyword evidence="4" id="KW-0813">Transport</keyword>
<evidence type="ECO:0000256" key="5">
    <source>
        <dbReference type="ARBA" id="ARBA00022781"/>
    </source>
</evidence>
<reference evidence="11" key="1">
    <citation type="submission" date="2017-09" db="EMBL/GenBank/DDBJ databases">
        <title>Depth-based differentiation of microbial function through sediment-hosted aquifers and enrichment of novel symbionts in the deep terrestrial subsurface.</title>
        <authorList>
            <person name="Probst A.J."/>
            <person name="Ladd B."/>
            <person name="Jarett J.K."/>
            <person name="Geller-Mcgrath D.E."/>
            <person name="Sieber C.M.K."/>
            <person name="Emerson J.B."/>
            <person name="Anantharaman K."/>
            <person name="Thomas B.C."/>
            <person name="Malmstrom R."/>
            <person name="Stieglmeier M."/>
            <person name="Klingl A."/>
            <person name="Woyke T."/>
            <person name="Ryan C.M."/>
            <person name="Banfield J.F."/>
        </authorList>
    </citation>
    <scope>NUCLEOTIDE SEQUENCE [LARGE SCALE GENOMIC DNA]</scope>
</reference>
<keyword evidence="9" id="KW-0066">ATP synthesis</keyword>
<gene>
    <name evidence="10" type="ORF">CO145_01985</name>
</gene>
<accession>A0A2M7Z4S9</accession>
<evidence type="ECO:0000256" key="9">
    <source>
        <dbReference type="ARBA" id="ARBA00023310"/>
    </source>
</evidence>
<evidence type="ECO:0000256" key="4">
    <source>
        <dbReference type="ARBA" id="ARBA00022448"/>
    </source>
</evidence>
<sequence>MPILKKIKEDLKAVSNIETITRTYQEIANLRMNEIRQKVLNNREFIEELSQVYTLAKKAYLVLLKKEKPFIKRKGERVVVFLSGNERFYGTLFSDIWRELLNYLAKNKADLAVVGRMGKYLAERSGFGHKMFYFELNDDKPEKNRLRGIIDFIKNYEEIIIFHGRFQTILSQKVVQSNISGGVTLEEELEEVKSYLFEPSPEAVLEFFETELLSAFFNQTILEHRLSKYAARMVAMYQATENAKKRERKLKIEQKKIERQLLNRKQIELFSGSQLWT</sequence>
<evidence type="ECO:0000256" key="6">
    <source>
        <dbReference type="ARBA" id="ARBA00023065"/>
    </source>
</evidence>
<evidence type="ECO:0000313" key="11">
    <source>
        <dbReference type="Proteomes" id="UP000231034"/>
    </source>
</evidence>
<dbReference type="GO" id="GO:0046933">
    <property type="term" value="F:proton-transporting ATP synthase activity, rotational mechanism"/>
    <property type="evidence" value="ECO:0007669"/>
    <property type="project" value="InterPro"/>
</dbReference>
<evidence type="ECO:0000256" key="3">
    <source>
        <dbReference type="ARBA" id="ARBA00007681"/>
    </source>
</evidence>
<keyword evidence="7" id="KW-0472">Membrane</keyword>
<dbReference type="SUPFAM" id="SSF52943">
    <property type="entry name" value="ATP synthase (F1-ATPase), gamma subunit"/>
    <property type="match status" value="1"/>
</dbReference>
<keyword evidence="5" id="KW-0375">Hydrogen ion transport</keyword>
<dbReference type="AlphaFoldDB" id="A0A2M7Z4S9"/>
<keyword evidence="6" id="KW-0406">Ion transport</keyword>
<comment type="similarity">
    <text evidence="3">Belongs to the ATPase gamma chain family.</text>
</comment>
<dbReference type="PRINTS" id="PR00126">
    <property type="entry name" value="ATPASEGAMMA"/>
</dbReference>
<dbReference type="GO" id="GO:0045259">
    <property type="term" value="C:proton-transporting ATP synthase complex"/>
    <property type="evidence" value="ECO:0007669"/>
    <property type="project" value="UniProtKB-KW"/>
</dbReference>
<dbReference type="InterPro" id="IPR035968">
    <property type="entry name" value="ATP_synth_F1_ATPase_gsu"/>
</dbReference>
<keyword evidence="8" id="KW-0139">CF(1)</keyword>
<proteinExistence type="inferred from homology"/>
<evidence type="ECO:0000256" key="7">
    <source>
        <dbReference type="ARBA" id="ARBA00023136"/>
    </source>
</evidence>
<dbReference type="Gene3D" id="1.10.287.80">
    <property type="entry name" value="ATP synthase, gamma subunit, helix hairpin domain"/>
    <property type="match status" value="1"/>
</dbReference>
<dbReference type="Gene3D" id="3.40.1380.10">
    <property type="match status" value="1"/>
</dbReference>
<evidence type="ECO:0000256" key="8">
    <source>
        <dbReference type="ARBA" id="ARBA00023196"/>
    </source>
</evidence>
<organism evidence="10 11">
    <name type="scientific">Candidatus Nealsonbacteria bacterium CG_4_9_14_3_um_filter_37_13</name>
    <dbReference type="NCBI Taxonomy" id="1974695"/>
    <lineage>
        <taxon>Bacteria</taxon>
        <taxon>Candidatus Nealsoniibacteriota</taxon>
    </lineage>
</organism>
<dbReference type="Proteomes" id="UP000231034">
    <property type="component" value="Unassembled WGS sequence"/>
</dbReference>
<comment type="caution">
    <text evidence="10">The sequence shown here is derived from an EMBL/GenBank/DDBJ whole genome shotgun (WGS) entry which is preliminary data.</text>
</comment>
<evidence type="ECO:0000256" key="1">
    <source>
        <dbReference type="ARBA" id="ARBA00003456"/>
    </source>
</evidence>
<evidence type="ECO:0000256" key="2">
    <source>
        <dbReference type="ARBA" id="ARBA00004170"/>
    </source>
</evidence>
<comment type="function">
    <text evidence="1">Produces ATP from ADP in the presence of a proton gradient across the membrane. The gamma chain is believed to be important in regulating ATPase activity and the flow of protons through the CF(0) complex.</text>
</comment>